<sequence length="69" mass="8040">MWSIVIKRKIISRKIFESIALSDCRKIDLLTPWIVSQVQEPDSRDTASSVQRSKSEAFNIRMCHPSRHL</sequence>
<dbReference type="AlphaFoldDB" id="A0AAV4VX31"/>
<dbReference type="EMBL" id="BPLR01015155">
    <property type="protein sequence ID" value="GIY74028.1"/>
    <property type="molecule type" value="Genomic_DNA"/>
</dbReference>
<organism evidence="1 2">
    <name type="scientific">Caerostris extrusa</name>
    <name type="common">Bark spider</name>
    <name type="synonym">Caerostris bankana</name>
    <dbReference type="NCBI Taxonomy" id="172846"/>
    <lineage>
        <taxon>Eukaryota</taxon>
        <taxon>Metazoa</taxon>
        <taxon>Ecdysozoa</taxon>
        <taxon>Arthropoda</taxon>
        <taxon>Chelicerata</taxon>
        <taxon>Arachnida</taxon>
        <taxon>Araneae</taxon>
        <taxon>Araneomorphae</taxon>
        <taxon>Entelegynae</taxon>
        <taxon>Araneoidea</taxon>
        <taxon>Araneidae</taxon>
        <taxon>Caerostris</taxon>
    </lineage>
</organism>
<proteinExistence type="predicted"/>
<gene>
    <name evidence="1" type="ORF">CEXT_792491</name>
</gene>
<reference evidence="1 2" key="1">
    <citation type="submission" date="2021-06" db="EMBL/GenBank/DDBJ databases">
        <title>Caerostris extrusa draft genome.</title>
        <authorList>
            <person name="Kono N."/>
            <person name="Arakawa K."/>
        </authorList>
    </citation>
    <scope>NUCLEOTIDE SEQUENCE [LARGE SCALE GENOMIC DNA]</scope>
</reference>
<feature type="non-terminal residue" evidence="1">
    <location>
        <position position="69"/>
    </location>
</feature>
<evidence type="ECO:0000313" key="2">
    <source>
        <dbReference type="Proteomes" id="UP001054945"/>
    </source>
</evidence>
<comment type="caution">
    <text evidence="1">The sequence shown here is derived from an EMBL/GenBank/DDBJ whole genome shotgun (WGS) entry which is preliminary data.</text>
</comment>
<dbReference type="Proteomes" id="UP001054945">
    <property type="component" value="Unassembled WGS sequence"/>
</dbReference>
<accession>A0AAV4VX31</accession>
<evidence type="ECO:0000313" key="1">
    <source>
        <dbReference type="EMBL" id="GIY74028.1"/>
    </source>
</evidence>
<name>A0AAV4VX31_CAEEX</name>
<keyword evidence="2" id="KW-1185">Reference proteome</keyword>
<protein>
    <submittedName>
        <fullName evidence="1">Uncharacterized protein</fullName>
    </submittedName>
</protein>